<reference evidence="1 2" key="1">
    <citation type="submission" date="2024-01" db="EMBL/GenBank/DDBJ databases">
        <title>The complete chloroplast genome sequence of Lithospermum erythrorhizon: insights into the phylogenetic relationship among Boraginaceae species and the maternal lineages of purple gromwells.</title>
        <authorList>
            <person name="Okada T."/>
            <person name="Watanabe K."/>
        </authorList>
    </citation>
    <scope>NUCLEOTIDE SEQUENCE [LARGE SCALE GENOMIC DNA]</scope>
</reference>
<keyword evidence="2" id="KW-1185">Reference proteome</keyword>
<dbReference type="AlphaFoldDB" id="A0AAV3PBS3"/>
<name>A0AAV3PBS3_LITER</name>
<dbReference type="Proteomes" id="UP001454036">
    <property type="component" value="Unassembled WGS sequence"/>
</dbReference>
<gene>
    <name evidence="1" type="ORF">LIER_36735</name>
</gene>
<proteinExistence type="predicted"/>
<organism evidence="1 2">
    <name type="scientific">Lithospermum erythrorhizon</name>
    <name type="common">Purple gromwell</name>
    <name type="synonym">Lithospermum officinale var. erythrorhizon</name>
    <dbReference type="NCBI Taxonomy" id="34254"/>
    <lineage>
        <taxon>Eukaryota</taxon>
        <taxon>Viridiplantae</taxon>
        <taxon>Streptophyta</taxon>
        <taxon>Embryophyta</taxon>
        <taxon>Tracheophyta</taxon>
        <taxon>Spermatophyta</taxon>
        <taxon>Magnoliopsida</taxon>
        <taxon>eudicotyledons</taxon>
        <taxon>Gunneridae</taxon>
        <taxon>Pentapetalae</taxon>
        <taxon>asterids</taxon>
        <taxon>lamiids</taxon>
        <taxon>Boraginales</taxon>
        <taxon>Boraginaceae</taxon>
        <taxon>Boraginoideae</taxon>
        <taxon>Lithospermeae</taxon>
        <taxon>Lithospermum</taxon>
    </lineage>
</organism>
<comment type="caution">
    <text evidence="1">The sequence shown here is derived from an EMBL/GenBank/DDBJ whole genome shotgun (WGS) entry which is preliminary data.</text>
</comment>
<evidence type="ECO:0000313" key="2">
    <source>
        <dbReference type="Proteomes" id="UP001454036"/>
    </source>
</evidence>
<evidence type="ECO:0000313" key="1">
    <source>
        <dbReference type="EMBL" id="GAA0148502.1"/>
    </source>
</evidence>
<accession>A0AAV3PBS3</accession>
<evidence type="ECO:0008006" key="3">
    <source>
        <dbReference type="Google" id="ProtNLM"/>
    </source>
</evidence>
<dbReference type="EMBL" id="BAABME010017035">
    <property type="protein sequence ID" value="GAA0148502.1"/>
    <property type="molecule type" value="Genomic_DNA"/>
</dbReference>
<sequence>MLQMKPQRNVPNYNNLLNIIVKMNHFAILACILKLCSAPDVVFISRLVIGLFSGGNGSKAILEFSKWIELDGLCKSRNFSVVKLLEMLAK</sequence>
<protein>
    <recommendedName>
        <fullName evidence="3">Pentatricopeptide repeat-containing protein</fullName>
    </recommendedName>
</protein>